<dbReference type="InterPro" id="IPR025589">
    <property type="entry name" value="Toprim_C_rpt"/>
</dbReference>
<dbReference type="Gene3D" id="1.10.290.10">
    <property type="entry name" value="Topoisomerase I, domain 4"/>
    <property type="match status" value="1"/>
</dbReference>
<feature type="domain" description="Topo IA-type catalytic" evidence="14">
    <location>
        <begin position="151"/>
        <end position="581"/>
    </location>
</feature>
<dbReference type="GO" id="GO:0043597">
    <property type="term" value="C:cytoplasmic replication fork"/>
    <property type="evidence" value="ECO:0007669"/>
    <property type="project" value="TreeGrafter"/>
</dbReference>
<evidence type="ECO:0000256" key="1">
    <source>
        <dbReference type="ARBA" id="ARBA00000213"/>
    </source>
</evidence>
<comment type="catalytic activity">
    <reaction evidence="1">
        <text>ATP-independent breakage of single-stranded DNA, followed by passage and rejoining.</text>
        <dbReference type="EC" id="5.6.2.1"/>
    </reaction>
</comment>
<evidence type="ECO:0000259" key="14">
    <source>
        <dbReference type="PROSITE" id="PS52039"/>
    </source>
</evidence>
<name>A0A521C5L7_9SPHI</name>
<dbReference type="AlphaFoldDB" id="A0A521C5L7"/>
<dbReference type="InterPro" id="IPR023405">
    <property type="entry name" value="Topo_IA_core_domain"/>
</dbReference>
<dbReference type="PANTHER" id="PTHR11390">
    <property type="entry name" value="PROKARYOTIC DNA TOPOISOMERASE"/>
    <property type="match status" value="1"/>
</dbReference>
<dbReference type="GO" id="GO:0003917">
    <property type="term" value="F:DNA topoisomerase type I (single strand cut, ATP-independent) activity"/>
    <property type="evidence" value="ECO:0007669"/>
    <property type="project" value="UniProtKB-EC"/>
</dbReference>
<dbReference type="Pfam" id="PF13342">
    <property type="entry name" value="Toprim_Crpt"/>
    <property type="match status" value="1"/>
</dbReference>
<dbReference type="SUPFAM" id="SSF56712">
    <property type="entry name" value="Prokaryotic type I DNA topoisomerase"/>
    <property type="match status" value="1"/>
</dbReference>
<sequence>MKVCIAEKPSVAKDIAEVLGAKQRKDGYYEGNGYQVTWTFGHFCTLKEPHDYFERWKAWRLEDLPMIPPNFGIKLIDNSGVAKQFKVIENLVHNCEQVINCGDAGQEGELIQRWVLLKAKCTVPVKRLWISSLTEEAIREGFQKLRESEQYNNLYAAGSARAIGDWLLGMNATRLFTKKFGQGKIVLSIGRVQTPTLAMIVQRQKEINAFVSEEYWELKTLYRETEFTATIDRIRNIEKAEKGLEYLLKHPFEITAFERKEGKEGNPRLFDLTSLQVEGNKKYGYSAEETLKHVQNLYEKKFVTYPRVDTTYLSEDLHPKIFGIMQSLMYYSALTAPVLAKPIPKLKAVFDDKKVTDHHAIIPTDVLPQGLSTDEKRVYDLITRRFIAAFYPECKVSNTTVLGKVGAVEFKATGKQIIEPGWREVYANDTTAKKEAADEEKLIPNFVVGESGPHEPKIHQGKTSPPKPYTEATLLRAMETAGKQVDDEEMRELLKDNGIGRPSTRANIIETLFRRKYIEKKKKNLFATQTGIDLIDTIQNELLKSPELTGDWEGKLRLIEKGEYELNTFKQELIQMVVDLTKEVMTNTRKMITIVPDVKPEEQAEKPKKEAKPKAPKEVIVIEELNCPKCKMHLLKKGSTAYGCANFKVCGFKIPFEILGKKLTDKHIIDLLSKGKTTKIKGLKVPGRATEIDGKLVMDGSFNLEVSE</sequence>
<dbReference type="NCBIfam" id="TIGR01056">
    <property type="entry name" value="topB"/>
    <property type="match status" value="1"/>
</dbReference>
<dbReference type="RefSeq" id="WP_142602593.1">
    <property type="nucleotide sequence ID" value="NZ_FXSZ01000003.1"/>
</dbReference>
<dbReference type="GO" id="GO:0006281">
    <property type="term" value="P:DNA repair"/>
    <property type="evidence" value="ECO:0007669"/>
    <property type="project" value="TreeGrafter"/>
</dbReference>
<gene>
    <name evidence="15" type="ORF">SAMN06265350_103231</name>
</gene>
<evidence type="ECO:0000313" key="15">
    <source>
        <dbReference type="EMBL" id="SMO54708.1"/>
    </source>
</evidence>
<dbReference type="InterPro" id="IPR034144">
    <property type="entry name" value="TOPRIM_TopoIII"/>
</dbReference>
<keyword evidence="6" id="KW-0238">DNA-binding</keyword>
<dbReference type="Proteomes" id="UP000315971">
    <property type="component" value="Unassembled WGS sequence"/>
</dbReference>
<evidence type="ECO:0000256" key="3">
    <source>
        <dbReference type="ARBA" id="ARBA00012891"/>
    </source>
</evidence>
<dbReference type="Gene3D" id="1.10.460.10">
    <property type="entry name" value="Topoisomerase I, domain 2"/>
    <property type="match status" value="1"/>
</dbReference>
<keyword evidence="16" id="KW-1185">Reference proteome</keyword>
<keyword evidence="5" id="KW-0799">Topoisomerase</keyword>
<dbReference type="PRINTS" id="PR00417">
    <property type="entry name" value="PRTPISMRASEI"/>
</dbReference>
<dbReference type="InterPro" id="IPR003602">
    <property type="entry name" value="Topo_IA_DNA-bd_dom"/>
</dbReference>
<dbReference type="EC" id="5.6.2.1" evidence="3"/>
<protein>
    <recommendedName>
        <fullName evidence="3">DNA topoisomerase</fullName>
        <ecNumber evidence="3">5.6.2.1</ecNumber>
    </recommendedName>
    <alternativeName>
        <fullName evidence="11">Omega-protein</fullName>
    </alternativeName>
    <alternativeName>
        <fullName evidence="10">Relaxing enzyme</fullName>
    </alternativeName>
    <alternativeName>
        <fullName evidence="8">Swivelase</fullName>
    </alternativeName>
    <alternativeName>
        <fullName evidence="9">Untwisting enzyme</fullName>
    </alternativeName>
</protein>
<evidence type="ECO:0000256" key="6">
    <source>
        <dbReference type="ARBA" id="ARBA00023125"/>
    </source>
</evidence>
<dbReference type="InterPro" id="IPR013826">
    <property type="entry name" value="Topo_IA_cen_sub3"/>
</dbReference>
<accession>A0A521C5L7</accession>
<dbReference type="InterPro" id="IPR013824">
    <property type="entry name" value="Topo_IA_cen_sub1"/>
</dbReference>
<dbReference type="PANTHER" id="PTHR11390:SF21">
    <property type="entry name" value="DNA TOPOISOMERASE 3-ALPHA"/>
    <property type="match status" value="1"/>
</dbReference>
<dbReference type="GO" id="GO:0006310">
    <property type="term" value="P:DNA recombination"/>
    <property type="evidence" value="ECO:0007669"/>
    <property type="project" value="TreeGrafter"/>
</dbReference>
<dbReference type="SMART" id="SM00436">
    <property type="entry name" value="TOP1Bc"/>
    <property type="match status" value="1"/>
</dbReference>
<evidence type="ECO:0000256" key="12">
    <source>
        <dbReference type="SAM" id="MobiDB-lite"/>
    </source>
</evidence>
<dbReference type="PROSITE" id="PS52039">
    <property type="entry name" value="TOPO_IA_2"/>
    <property type="match status" value="1"/>
</dbReference>
<dbReference type="InterPro" id="IPR013497">
    <property type="entry name" value="Topo_IA_cen"/>
</dbReference>
<evidence type="ECO:0000256" key="7">
    <source>
        <dbReference type="ARBA" id="ARBA00023235"/>
    </source>
</evidence>
<proteinExistence type="inferred from homology"/>
<dbReference type="NCBIfam" id="NF005829">
    <property type="entry name" value="PRK07726.1"/>
    <property type="match status" value="1"/>
</dbReference>
<dbReference type="InterPro" id="IPR013825">
    <property type="entry name" value="Topo_IA_cen_sub2"/>
</dbReference>
<evidence type="ECO:0000259" key="13">
    <source>
        <dbReference type="PROSITE" id="PS50880"/>
    </source>
</evidence>
<dbReference type="Gene3D" id="3.40.50.140">
    <property type="match status" value="1"/>
</dbReference>
<dbReference type="EMBL" id="FXSZ01000003">
    <property type="protein sequence ID" value="SMO54708.1"/>
    <property type="molecule type" value="Genomic_DNA"/>
</dbReference>
<reference evidence="15 16" key="1">
    <citation type="submission" date="2017-05" db="EMBL/GenBank/DDBJ databases">
        <authorList>
            <person name="Varghese N."/>
            <person name="Submissions S."/>
        </authorList>
    </citation>
    <scope>NUCLEOTIDE SEQUENCE [LARGE SCALE GENOMIC DNA]</scope>
    <source>
        <strain evidence="15 16">DSM 21342</strain>
    </source>
</reference>
<evidence type="ECO:0000256" key="9">
    <source>
        <dbReference type="ARBA" id="ARBA00031985"/>
    </source>
</evidence>
<dbReference type="GO" id="GO:0046872">
    <property type="term" value="F:metal ion binding"/>
    <property type="evidence" value="ECO:0007669"/>
    <property type="project" value="UniProtKB-KW"/>
</dbReference>
<dbReference type="InterPro" id="IPR006171">
    <property type="entry name" value="TOPRIM_dom"/>
</dbReference>
<evidence type="ECO:0000256" key="5">
    <source>
        <dbReference type="ARBA" id="ARBA00023029"/>
    </source>
</evidence>
<evidence type="ECO:0000256" key="8">
    <source>
        <dbReference type="ARBA" id="ARBA00030003"/>
    </source>
</evidence>
<feature type="region of interest" description="Disordered" evidence="12">
    <location>
        <begin position="447"/>
        <end position="468"/>
    </location>
</feature>
<feature type="domain" description="Toprim" evidence="13">
    <location>
        <begin position="1"/>
        <end position="134"/>
    </location>
</feature>
<dbReference type="PROSITE" id="PS50880">
    <property type="entry name" value="TOPRIM"/>
    <property type="match status" value="1"/>
</dbReference>
<dbReference type="OrthoDB" id="9803554at2"/>
<organism evidence="15 16">
    <name type="scientific">Solitalea koreensis</name>
    <dbReference type="NCBI Taxonomy" id="543615"/>
    <lineage>
        <taxon>Bacteria</taxon>
        <taxon>Pseudomonadati</taxon>
        <taxon>Bacteroidota</taxon>
        <taxon>Sphingobacteriia</taxon>
        <taxon>Sphingobacteriales</taxon>
        <taxon>Sphingobacteriaceae</taxon>
        <taxon>Solitalea</taxon>
    </lineage>
</organism>
<dbReference type="CDD" id="cd03362">
    <property type="entry name" value="TOPRIM_TopoIA_TopoIII"/>
    <property type="match status" value="1"/>
</dbReference>
<dbReference type="SMART" id="SM00493">
    <property type="entry name" value="TOPRIM"/>
    <property type="match status" value="1"/>
</dbReference>
<dbReference type="InterPro" id="IPR000380">
    <property type="entry name" value="Topo_IA"/>
</dbReference>
<dbReference type="InterPro" id="IPR005738">
    <property type="entry name" value="TopoIII"/>
</dbReference>
<evidence type="ECO:0000313" key="16">
    <source>
        <dbReference type="Proteomes" id="UP000315971"/>
    </source>
</evidence>
<evidence type="ECO:0000256" key="4">
    <source>
        <dbReference type="ARBA" id="ARBA00022723"/>
    </source>
</evidence>
<keyword evidence="7 15" id="KW-0413">Isomerase</keyword>
<dbReference type="Pfam" id="PF01751">
    <property type="entry name" value="Toprim"/>
    <property type="match status" value="1"/>
</dbReference>
<dbReference type="GO" id="GO:0003677">
    <property type="term" value="F:DNA binding"/>
    <property type="evidence" value="ECO:0007669"/>
    <property type="project" value="UniProtKB-KW"/>
</dbReference>
<comment type="similarity">
    <text evidence="2">Belongs to the type IA topoisomerase family.</text>
</comment>
<dbReference type="Gene3D" id="2.70.20.10">
    <property type="entry name" value="Topoisomerase I, domain 3"/>
    <property type="match status" value="1"/>
</dbReference>
<dbReference type="Pfam" id="PF01131">
    <property type="entry name" value="Topoisom_bac"/>
    <property type="match status" value="1"/>
</dbReference>
<dbReference type="InterPro" id="IPR003601">
    <property type="entry name" value="Topo_IA_2"/>
</dbReference>
<keyword evidence="4" id="KW-0479">Metal-binding</keyword>
<dbReference type="CDD" id="cd00186">
    <property type="entry name" value="TOP1Ac"/>
    <property type="match status" value="1"/>
</dbReference>
<dbReference type="GO" id="GO:0006265">
    <property type="term" value="P:DNA topological change"/>
    <property type="evidence" value="ECO:0007669"/>
    <property type="project" value="InterPro"/>
</dbReference>
<dbReference type="SMART" id="SM00437">
    <property type="entry name" value="TOP1Ac"/>
    <property type="match status" value="1"/>
</dbReference>
<evidence type="ECO:0000256" key="11">
    <source>
        <dbReference type="ARBA" id="ARBA00032877"/>
    </source>
</evidence>
<evidence type="ECO:0000256" key="2">
    <source>
        <dbReference type="ARBA" id="ARBA00009446"/>
    </source>
</evidence>
<evidence type="ECO:0000256" key="10">
    <source>
        <dbReference type="ARBA" id="ARBA00032235"/>
    </source>
</evidence>